<dbReference type="PANTHER" id="PTHR30480">
    <property type="entry name" value="BETA-HEXOSAMINIDASE-RELATED"/>
    <property type="match status" value="1"/>
</dbReference>
<dbReference type="Pfam" id="PF00933">
    <property type="entry name" value="Glyco_hydro_3"/>
    <property type="match status" value="1"/>
</dbReference>
<dbReference type="InterPro" id="IPR019800">
    <property type="entry name" value="Glyco_hydro_3_AS"/>
</dbReference>
<organism evidence="8 9">
    <name type="scientific">Cereibacter sphaeroides</name>
    <name type="common">Rhodobacter sphaeroides</name>
    <dbReference type="NCBI Taxonomy" id="1063"/>
    <lineage>
        <taxon>Bacteria</taxon>
        <taxon>Pseudomonadati</taxon>
        <taxon>Pseudomonadota</taxon>
        <taxon>Alphaproteobacteria</taxon>
        <taxon>Rhodobacterales</taxon>
        <taxon>Paracoccaceae</taxon>
        <taxon>Cereibacter</taxon>
    </lineage>
</organism>
<comment type="catalytic activity">
    <reaction evidence="1">
        <text>Hydrolysis of terminal non-reducing N-acetyl-D-hexosamine residues in N-acetyl-beta-D-hexosaminides.</text>
        <dbReference type="EC" id="3.2.1.52"/>
    </reaction>
</comment>
<keyword evidence="5" id="KW-0326">Glycosidase</keyword>
<evidence type="ECO:0000313" key="8">
    <source>
        <dbReference type="EMBL" id="RHZ93457.1"/>
    </source>
</evidence>
<keyword evidence="4 8" id="KW-0378">Hydrolase</keyword>
<evidence type="ECO:0000313" key="9">
    <source>
        <dbReference type="Proteomes" id="UP000266305"/>
    </source>
</evidence>
<feature type="region of interest" description="Disordered" evidence="6">
    <location>
        <begin position="313"/>
        <end position="337"/>
    </location>
</feature>
<evidence type="ECO:0000256" key="4">
    <source>
        <dbReference type="ARBA" id="ARBA00022801"/>
    </source>
</evidence>
<dbReference type="InterPro" id="IPR036962">
    <property type="entry name" value="Glyco_hydro_3_N_sf"/>
</dbReference>
<evidence type="ECO:0000256" key="3">
    <source>
        <dbReference type="ARBA" id="ARBA00012663"/>
    </source>
</evidence>
<gene>
    <name evidence="8" type="ORF">D1114_14775</name>
</gene>
<evidence type="ECO:0000256" key="1">
    <source>
        <dbReference type="ARBA" id="ARBA00001231"/>
    </source>
</evidence>
<dbReference type="SUPFAM" id="SSF51445">
    <property type="entry name" value="(Trans)glycosidases"/>
    <property type="match status" value="1"/>
</dbReference>
<feature type="compositionally biased region" description="Basic and acidic residues" evidence="6">
    <location>
        <begin position="313"/>
        <end position="327"/>
    </location>
</feature>
<dbReference type="InterPro" id="IPR050226">
    <property type="entry name" value="NagZ_Beta-hexosaminidase"/>
</dbReference>
<accession>A0AAX1UIX3</accession>
<dbReference type="RefSeq" id="WP_119000610.1">
    <property type="nucleotide sequence ID" value="NZ_QWGP01000017.1"/>
</dbReference>
<evidence type="ECO:0000256" key="2">
    <source>
        <dbReference type="ARBA" id="ARBA00005336"/>
    </source>
</evidence>
<dbReference type="PROSITE" id="PS00775">
    <property type="entry name" value="GLYCOSYL_HYDROL_F3"/>
    <property type="match status" value="1"/>
</dbReference>
<dbReference type="InterPro" id="IPR017853">
    <property type="entry name" value="GH"/>
</dbReference>
<name>A0AAX1UIX3_CERSP</name>
<dbReference type="PANTHER" id="PTHR30480:SF13">
    <property type="entry name" value="BETA-HEXOSAMINIDASE"/>
    <property type="match status" value="1"/>
</dbReference>
<feature type="domain" description="Glycoside hydrolase family 3 N-terminal" evidence="7">
    <location>
        <begin position="33"/>
        <end position="294"/>
    </location>
</feature>
<sequence>MSEAGRTAAIFGCSGPVLTDAERQFFREADPFGFILFARNIDDPAQLLALTQELRSTVGRDAPVFVDQEGGRVQRLRAPHWREWLPPLEAVERAGDRAARMLWLRYRLIAEDLRAVGIDGNCAPVADIRTAATHPFLANRCLADEAARVAELARAAAEAHLAGGVLPVMKHLPGHGRAAADTHHDLPTVTACREELAATDFAAFRALADLPLAMTGHVVFSAYDAQPATLSAPMVGVIREEIGFSGLLMTDDLSMQALSGGIGARAGAAIAAGCDLALHCNGELAEMEAVAAAAGAMGPEALERAAAALARRRPPEPVDSRALEAEHSVLLGGHGHG</sequence>
<dbReference type="GO" id="GO:0009254">
    <property type="term" value="P:peptidoglycan turnover"/>
    <property type="evidence" value="ECO:0007669"/>
    <property type="project" value="TreeGrafter"/>
</dbReference>
<reference evidence="8 9" key="1">
    <citation type="submission" date="2018-08" db="EMBL/GenBank/DDBJ databases">
        <title>Draft genome sequence of Rhodobacter sphaeroides FY.</title>
        <authorList>
            <person name="Rayyan A."/>
            <person name="Meyer T.E."/>
            <person name="Kyndt J.A."/>
        </authorList>
    </citation>
    <scope>NUCLEOTIDE SEQUENCE [LARGE SCALE GENOMIC DNA]</scope>
    <source>
        <strain evidence="8 9">FY</strain>
    </source>
</reference>
<dbReference type="EC" id="3.2.1.52" evidence="3"/>
<dbReference type="GO" id="GO:0005975">
    <property type="term" value="P:carbohydrate metabolic process"/>
    <property type="evidence" value="ECO:0007669"/>
    <property type="project" value="InterPro"/>
</dbReference>
<dbReference type="Proteomes" id="UP000266305">
    <property type="component" value="Unassembled WGS sequence"/>
</dbReference>
<protein>
    <recommendedName>
        <fullName evidence="3">beta-N-acetylhexosaminidase</fullName>
        <ecNumber evidence="3">3.2.1.52</ecNumber>
    </recommendedName>
</protein>
<dbReference type="EMBL" id="QWGP01000017">
    <property type="protein sequence ID" value="RHZ93457.1"/>
    <property type="molecule type" value="Genomic_DNA"/>
</dbReference>
<proteinExistence type="inferred from homology"/>
<dbReference type="AlphaFoldDB" id="A0AAX1UIX3"/>
<evidence type="ECO:0000256" key="6">
    <source>
        <dbReference type="SAM" id="MobiDB-lite"/>
    </source>
</evidence>
<comment type="caution">
    <text evidence="8">The sequence shown here is derived from an EMBL/GenBank/DDBJ whole genome shotgun (WGS) entry which is preliminary data.</text>
</comment>
<comment type="similarity">
    <text evidence="2">Belongs to the glycosyl hydrolase 3 family.</text>
</comment>
<dbReference type="InterPro" id="IPR001764">
    <property type="entry name" value="Glyco_hydro_3_N"/>
</dbReference>
<evidence type="ECO:0000256" key="5">
    <source>
        <dbReference type="ARBA" id="ARBA00023295"/>
    </source>
</evidence>
<evidence type="ECO:0000259" key="7">
    <source>
        <dbReference type="Pfam" id="PF00933"/>
    </source>
</evidence>
<dbReference type="GO" id="GO:0004563">
    <property type="term" value="F:beta-N-acetylhexosaminidase activity"/>
    <property type="evidence" value="ECO:0007669"/>
    <property type="project" value="UniProtKB-EC"/>
</dbReference>
<dbReference type="Gene3D" id="3.20.20.300">
    <property type="entry name" value="Glycoside hydrolase, family 3, N-terminal domain"/>
    <property type="match status" value="1"/>
</dbReference>